<evidence type="ECO:0000313" key="12">
    <source>
        <dbReference type="Proteomes" id="UP000298781"/>
    </source>
</evidence>
<dbReference type="KEGG" id="pstg:E8M01_19420"/>
<keyword evidence="3 9" id="KW-1003">Cell membrane</keyword>
<dbReference type="PANTHER" id="PTHR38686">
    <property type="entry name" value="APOLIPOPROTEIN N-ACYLTRANSFERASE"/>
    <property type="match status" value="1"/>
</dbReference>
<dbReference type="RefSeq" id="WP_136961633.1">
    <property type="nucleotide sequence ID" value="NZ_CP039690.1"/>
</dbReference>
<dbReference type="EC" id="2.3.1.269" evidence="9"/>
<dbReference type="SUPFAM" id="SSF56317">
    <property type="entry name" value="Carbon-nitrogen hydrolase"/>
    <property type="match status" value="1"/>
</dbReference>
<dbReference type="Proteomes" id="UP000298781">
    <property type="component" value="Chromosome"/>
</dbReference>
<feature type="transmembrane region" description="Helical" evidence="9">
    <location>
        <begin position="170"/>
        <end position="196"/>
    </location>
</feature>
<dbReference type="PANTHER" id="PTHR38686:SF1">
    <property type="entry name" value="APOLIPOPROTEIN N-ACYLTRANSFERASE"/>
    <property type="match status" value="1"/>
</dbReference>
<dbReference type="OrthoDB" id="9804277at2"/>
<dbReference type="GO" id="GO:0042158">
    <property type="term" value="P:lipoprotein biosynthetic process"/>
    <property type="evidence" value="ECO:0007669"/>
    <property type="project" value="UniProtKB-UniRule"/>
</dbReference>
<comment type="pathway">
    <text evidence="9">Protein modification; lipoprotein biosynthesis (N-acyl transfer).</text>
</comment>
<name>A0A4D7AY40_9HYPH</name>
<organism evidence="11 12">
    <name type="scientific">Phreatobacter stygius</name>
    <dbReference type="NCBI Taxonomy" id="1940610"/>
    <lineage>
        <taxon>Bacteria</taxon>
        <taxon>Pseudomonadati</taxon>
        <taxon>Pseudomonadota</taxon>
        <taxon>Alphaproteobacteria</taxon>
        <taxon>Hyphomicrobiales</taxon>
        <taxon>Phreatobacteraceae</taxon>
        <taxon>Phreatobacter</taxon>
    </lineage>
</organism>
<dbReference type="NCBIfam" id="TIGR00546">
    <property type="entry name" value="lnt"/>
    <property type="match status" value="1"/>
</dbReference>
<dbReference type="InterPro" id="IPR003010">
    <property type="entry name" value="C-N_Hydrolase"/>
</dbReference>
<keyword evidence="6 9" id="KW-1133">Transmembrane helix</keyword>
<dbReference type="EMBL" id="CP039690">
    <property type="protein sequence ID" value="QCI66189.1"/>
    <property type="molecule type" value="Genomic_DNA"/>
</dbReference>
<evidence type="ECO:0000256" key="6">
    <source>
        <dbReference type="ARBA" id="ARBA00022989"/>
    </source>
</evidence>
<keyword evidence="8 9" id="KW-0012">Acyltransferase</keyword>
<dbReference type="Gene3D" id="3.60.110.10">
    <property type="entry name" value="Carbon-nitrogen hydrolase"/>
    <property type="match status" value="1"/>
</dbReference>
<keyword evidence="12" id="KW-1185">Reference proteome</keyword>
<dbReference type="CDD" id="cd07571">
    <property type="entry name" value="ALP_N-acyl_transferase"/>
    <property type="match status" value="1"/>
</dbReference>
<accession>A0A4D7AY40</accession>
<comment type="subcellular location">
    <subcellularLocation>
        <location evidence="1 9">Cell membrane</location>
        <topology evidence="1 9">Multi-pass membrane protein</topology>
    </subcellularLocation>
</comment>
<evidence type="ECO:0000256" key="1">
    <source>
        <dbReference type="ARBA" id="ARBA00004651"/>
    </source>
</evidence>
<evidence type="ECO:0000259" key="10">
    <source>
        <dbReference type="PROSITE" id="PS50263"/>
    </source>
</evidence>
<keyword evidence="5 9" id="KW-0812">Transmembrane</keyword>
<feature type="transmembrane region" description="Helical" evidence="9">
    <location>
        <begin position="208"/>
        <end position="227"/>
    </location>
</feature>
<dbReference type="Pfam" id="PF20154">
    <property type="entry name" value="LNT_N"/>
    <property type="match status" value="1"/>
</dbReference>
<evidence type="ECO:0000256" key="9">
    <source>
        <dbReference type="HAMAP-Rule" id="MF_01148"/>
    </source>
</evidence>
<evidence type="ECO:0000256" key="5">
    <source>
        <dbReference type="ARBA" id="ARBA00022692"/>
    </source>
</evidence>
<dbReference type="Pfam" id="PF00795">
    <property type="entry name" value="CN_hydrolase"/>
    <property type="match status" value="1"/>
</dbReference>
<evidence type="ECO:0000256" key="7">
    <source>
        <dbReference type="ARBA" id="ARBA00023136"/>
    </source>
</evidence>
<protein>
    <recommendedName>
        <fullName evidence="9">Apolipoprotein N-acyltransferase</fullName>
        <shortName evidence="9">ALP N-acyltransferase</shortName>
        <ecNumber evidence="9">2.3.1.269</ecNumber>
    </recommendedName>
</protein>
<gene>
    <name evidence="9 11" type="primary">lnt</name>
    <name evidence="11" type="ORF">E8M01_19420</name>
</gene>
<comment type="catalytic activity">
    <reaction evidence="9">
        <text>N-terminal S-1,2-diacyl-sn-glyceryl-L-cysteinyl-[lipoprotein] + a glycerophospholipid = N-acyl-S-1,2-diacyl-sn-glyceryl-L-cysteinyl-[lipoprotein] + a 2-acyl-sn-glycero-3-phospholipid + H(+)</text>
        <dbReference type="Rhea" id="RHEA:48228"/>
        <dbReference type="Rhea" id="RHEA-COMP:14681"/>
        <dbReference type="Rhea" id="RHEA-COMP:14684"/>
        <dbReference type="ChEBI" id="CHEBI:15378"/>
        <dbReference type="ChEBI" id="CHEBI:136912"/>
        <dbReference type="ChEBI" id="CHEBI:140656"/>
        <dbReference type="ChEBI" id="CHEBI:140657"/>
        <dbReference type="ChEBI" id="CHEBI:140660"/>
        <dbReference type="EC" id="2.3.1.269"/>
    </reaction>
</comment>
<evidence type="ECO:0000256" key="3">
    <source>
        <dbReference type="ARBA" id="ARBA00022475"/>
    </source>
</evidence>
<dbReference type="InterPro" id="IPR036526">
    <property type="entry name" value="C-N_Hydrolase_sf"/>
</dbReference>
<dbReference type="InterPro" id="IPR004563">
    <property type="entry name" value="Apolipo_AcylTrfase"/>
</dbReference>
<dbReference type="UniPathway" id="UPA00666"/>
<reference evidence="11 12" key="1">
    <citation type="submission" date="2019-04" db="EMBL/GenBank/DDBJ databases">
        <title>Phreatobacter aquaticus sp. nov.</title>
        <authorList>
            <person name="Choi A."/>
        </authorList>
    </citation>
    <scope>NUCLEOTIDE SEQUENCE [LARGE SCALE GENOMIC DNA]</scope>
    <source>
        <strain evidence="11 12">KCTC 52518</strain>
    </source>
</reference>
<dbReference type="GO" id="GO:0016410">
    <property type="term" value="F:N-acyltransferase activity"/>
    <property type="evidence" value="ECO:0007669"/>
    <property type="project" value="UniProtKB-UniRule"/>
</dbReference>
<evidence type="ECO:0000256" key="4">
    <source>
        <dbReference type="ARBA" id="ARBA00022679"/>
    </source>
</evidence>
<evidence type="ECO:0000256" key="2">
    <source>
        <dbReference type="ARBA" id="ARBA00010065"/>
    </source>
</evidence>
<sequence>MIQHAARAIILAWGWQRAALAFGAGALGALAMPPFGIFPVLAISFPVLVWLLDGASAAGGRWRTLLAAGRTGWWFGFGYHLAGLWWIGSAFLVEADRFAWLMPAAVMALPAGLALFTALGTAFARLIWRPGAGRILALGLGLGAAEYLRGTVLTGFPWNPYGSALTQYLWLAQAAALVGIHGLTLVAVLVFASPCMLGDDPDEGSRRVAVPAGAVLALMCLALYGGWRVSTTPVTMVDGVKLRIVQPGIPQDDRFRAEARDWILTRYAELSDKASSPERMGIKDVTHLIWPESAFPFFLMYDPEALTRIANLIPEGTTLITGAARADTPLPGRRLPRVFNSAYVIDHQGAITNTYDKVHLVPFGEYLPFHDRLEAMGLEAITRVQGGFSAGDRRHTINLPGAPPVGILICYEIIFPGEVTAPDRRPGWLLNVTNDAWFGFTPGPYQHLHQTVVRAIEEGLPVVRAANNGISAVIDPLGRITRSLPLGTRDALDAELPAALPRTVFARAGHVPLWVAWIGLLLVVLRRRGRTGRI</sequence>
<feature type="transmembrane region" description="Helical" evidence="9">
    <location>
        <begin position="135"/>
        <end position="158"/>
    </location>
</feature>
<evidence type="ECO:0000256" key="8">
    <source>
        <dbReference type="ARBA" id="ARBA00023315"/>
    </source>
</evidence>
<feature type="transmembrane region" description="Helical" evidence="9">
    <location>
        <begin position="33"/>
        <end position="52"/>
    </location>
</feature>
<comment type="function">
    <text evidence="9">Catalyzes the phospholipid dependent N-acylation of the N-terminal cysteine of apolipoprotein, the last step in lipoprotein maturation.</text>
</comment>
<dbReference type="HAMAP" id="MF_01148">
    <property type="entry name" value="Lnt"/>
    <property type="match status" value="1"/>
</dbReference>
<keyword evidence="7 9" id="KW-0472">Membrane</keyword>
<feature type="transmembrane region" description="Helical" evidence="9">
    <location>
        <begin position="504"/>
        <end position="525"/>
    </location>
</feature>
<dbReference type="PROSITE" id="PS50263">
    <property type="entry name" value="CN_HYDROLASE"/>
    <property type="match status" value="1"/>
</dbReference>
<evidence type="ECO:0000313" key="11">
    <source>
        <dbReference type="EMBL" id="QCI66189.1"/>
    </source>
</evidence>
<dbReference type="InterPro" id="IPR045378">
    <property type="entry name" value="LNT_N"/>
</dbReference>
<dbReference type="AlphaFoldDB" id="A0A4D7AY40"/>
<comment type="similarity">
    <text evidence="2 9">Belongs to the CN hydrolase family. Apolipoprotein N-acyltransferase subfamily.</text>
</comment>
<feature type="domain" description="CN hydrolase" evidence="10">
    <location>
        <begin position="245"/>
        <end position="498"/>
    </location>
</feature>
<keyword evidence="11" id="KW-0449">Lipoprotein</keyword>
<dbReference type="GO" id="GO:0005886">
    <property type="term" value="C:plasma membrane"/>
    <property type="evidence" value="ECO:0007669"/>
    <property type="project" value="UniProtKB-SubCell"/>
</dbReference>
<feature type="transmembrane region" description="Helical" evidence="9">
    <location>
        <begin position="73"/>
        <end position="92"/>
    </location>
</feature>
<proteinExistence type="inferred from homology"/>
<keyword evidence="4 9" id="KW-0808">Transferase</keyword>
<feature type="transmembrane region" description="Helical" evidence="9">
    <location>
        <begin position="98"/>
        <end position="123"/>
    </location>
</feature>